<reference evidence="2" key="2">
    <citation type="submission" date="2021-01" db="EMBL/GenBank/DDBJ databases">
        <authorList>
            <person name="Corre E."/>
            <person name="Pelletier E."/>
            <person name="Niang G."/>
            <person name="Scheremetjew M."/>
            <person name="Finn R."/>
            <person name="Kale V."/>
            <person name="Holt S."/>
            <person name="Cochrane G."/>
            <person name="Meng A."/>
            <person name="Brown T."/>
            <person name="Cohen L."/>
        </authorList>
    </citation>
    <scope>NUCLEOTIDE SEQUENCE</scope>
    <source>
        <strain evidence="2">CCMP2058</strain>
    </source>
</reference>
<geneLocation type="nucleomorph" evidence="1"/>
<protein>
    <submittedName>
        <fullName evidence="1">Uncharacterized protein</fullName>
    </submittedName>
</protein>
<dbReference type="EMBL" id="HBEM01027881">
    <property type="protein sequence ID" value="CAD8460055.1"/>
    <property type="molecule type" value="Transcribed_RNA"/>
</dbReference>
<gene>
    <name evidence="2" type="ORF">LAMO00422_LOCUS19013</name>
</gene>
<dbReference type="AlphaFoldDB" id="A0A0H5BIF5"/>
<dbReference type="EMBL" id="AB996603">
    <property type="protein sequence ID" value="BAS01926.1"/>
    <property type="molecule type" value="Genomic_DNA"/>
</dbReference>
<reference evidence="1" key="1">
    <citation type="journal article" date="2015" name="Genome Biol. Evol.">
        <title>Nucleomorph Genome Sequences of Two Chlorarachniophytes, Amorphochlora amoebiformis and Lotharella vacuolata.</title>
        <authorList>
            <person name="Suzuki S."/>
            <person name="Shirato S."/>
            <person name="Hirakawa Y."/>
            <person name="Ishida K."/>
        </authorList>
    </citation>
    <scope>NUCLEOTIDE SEQUENCE</scope>
    <source>
        <strain evidence="1">CCMP2058</strain>
    </source>
</reference>
<sequence length="317" mass="36902">MKTLFKLVHNNLAGYKKNLEYKNKYTIYVIRNSKNGRIYKKNYSLCINKNLTIFNSHILYFRESLCSLFEESYSTGILIPVSLNEIQKEIFSIIKASNKKNGLLRIICKAKNNYDSCILKSSRVNYLVYKNSIKKYSSVNLNFITIHPKHSYLSSIFFENIFNKVSKHTTYANHMSENLKSIQVSNNNYSLLSSDTILIIHQDSEIYFFCSKNSKYNNITKIYVENLKKYNQGLDAFINNVNIVESNNIDNLRLRKISSAVLIDENLRLQKVLSINGVKLNGDKDIRLFKILEDIVITQLTPDVYNTIYTHIPKNIH</sequence>
<evidence type="ECO:0000313" key="1">
    <source>
        <dbReference type="EMBL" id="BAS01926.1"/>
    </source>
</evidence>
<organism evidence="1">
    <name type="scientific">Amorphochlora amoebiformis</name>
    <dbReference type="NCBI Taxonomy" id="1561963"/>
    <lineage>
        <taxon>Eukaryota</taxon>
        <taxon>Sar</taxon>
        <taxon>Rhizaria</taxon>
        <taxon>Cercozoa</taxon>
        <taxon>Chlorarachniophyceae</taxon>
        <taxon>Amorphochlora</taxon>
    </lineage>
</organism>
<name>A0A0H5BIF5_9EUKA</name>
<proteinExistence type="predicted"/>
<keyword evidence="1" id="KW-0542">Nucleomorph</keyword>
<evidence type="ECO:0000313" key="2">
    <source>
        <dbReference type="EMBL" id="CAD8460055.1"/>
    </source>
</evidence>
<accession>A0A0H5BIF5</accession>